<sequence length="92" mass="9973">MLILVFPSGIANVALCNCSIIVSVASEQPAVSKAARTPTLVSPHSQIYLFALLYWGCSCTKLVALAIHFVFPSYLLSVTSNFSRCCRMESTI</sequence>
<reference evidence="2 3" key="1">
    <citation type="journal article" date="2016" name="Mol. Biol. Evol.">
        <title>Comparative Genomics of Early-Diverging Mushroom-Forming Fungi Provides Insights into the Origins of Lignocellulose Decay Capabilities.</title>
        <authorList>
            <person name="Nagy L.G."/>
            <person name="Riley R."/>
            <person name="Tritt A."/>
            <person name="Adam C."/>
            <person name="Daum C."/>
            <person name="Floudas D."/>
            <person name="Sun H."/>
            <person name="Yadav J.S."/>
            <person name="Pangilinan J."/>
            <person name="Larsson K.H."/>
            <person name="Matsuura K."/>
            <person name="Barry K."/>
            <person name="Labutti K."/>
            <person name="Kuo R."/>
            <person name="Ohm R.A."/>
            <person name="Bhattacharya S.S."/>
            <person name="Shirouzu T."/>
            <person name="Yoshinaga Y."/>
            <person name="Martin F.M."/>
            <person name="Grigoriev I.V."/>
            <person name="Hibbett D.S."/>
        </authorList>
    </citation>
    <scope>NUCLEOTIDE SEQUENCE [LARGE SCALE GENOMIC DNA]</scope>
    <source>
        <strain evidence="2 3">HHB10207 ss-3</strain>
    </source>
</reference>
<evidence type="ECO:0000256" key="1">
    <source>
        <dbReference type="SAM" id="Phobius"/>
    </source>
</evidence>
<dbReference type="Proteomes" id="UP000076798">
    <property type="component" value="Unassembled WGS sequence"/>
</dbReference>
<protein>
    <submittedName>
        <fullName evidence="2">Uncharacterized protein</fullName>
    </submittedName>
</protein>
<gene>
    <name evidence="2" type="ORF">SISSUDRAFT_432509</name>
</gene>
<keyword evidence="1" id="KW-0812">Transmembrane</keyword>
<feature type="transmembrane region" description="Helical" evidence="1">
    <location>
        <begin position="47"/>
        <end position="71"/>
    </location>
</feature>
<dbReference type="AlphaFoldDB" id="A0A165YGG1"/>
<proteinExistence type="predicted"/>
<keyword evidence="1" id="KW-0472">Membrane</keyword>
<keyword evidence="1" id="KW-1133">Transmembrane helix</keyword>
<evidence type="ECO:0000313" key="2">
    <source>
        <dbReference type="EMBL" id="KZT33220.1"/>
    </source>
</evidence>
<dbReference type="EMBL" id="KV428256">
    <property type="protein sequence ID" value="KZT33220.1"/>
    <property type="molecule type" value="Genomic_DNA"/>
</dbReference>
<accession>A0A165YGG1</accession>
<keyword evidence="3" id="KW-1185">Reference proteome</keyword>
<organism evidence="2 3">
    <name type="scientific">Sistotremastrum suecicum HHB10207 ss-3</name>
    <dbReference type="NCBI Taxonomy" id="1314776"/>
    <lineage>
        <taxon>Eukaryota</taxon>
        <taxon>Fungi</taxon>
        <taxon>Dikarya</taxon>
        <taxon>Basidiomycota</taxon>
        <taxon>Agaricomycotina</taxon>
        <taxon>Agaricomycetes</taxon>
        <taxon>Sistotremastrales</taxon>
        <taxon>Sistotremastraceae</taxon>
        <taxon>Sistotremastrum</taxon>
    </lineage>
</organism>
<evidence type="ECO:0000313" key="3">
    <source>
        <dbReference type="Proteomes" id="UP000076798"/>
    </source>
</evidence>
<feature type="transmembrane region" description="Helical" evidence="1">
    <location>
        <begin position="6"/>
        <end position="26"/>
    </location>
</feature>
<name>A0A165YGG1_9AGAM</name>